<evidence type="ECO:0000313" key="4">
    <source>
        <dbReference type="EMBL" id="OSC35397.1"/>
    </source>
</evidence>
<dbReference type="Pfam" id="PF00440">
    <property type="entry name" value="TetR_N"/>
    <property type="match status" value="1"/>
</dbReference>
<dbReference type="InterPro" id="IPR050109">
    <property type="entry name" value="HTH-type_TetR-like_transc_reg"/>
</dbReference>
<reference evidence="4 5" key="1">
    <citation type="submission" date="2017-04" db="EMBL/GenBank/DDBJ databases">
        <title>The new phylogeny of genus Mycobacterium.</title>
        <authorList>
            <person name="Tortoli E."/>
            <person name="Trovato A."/>
            <person name="Cirillo D.M."/>
        </authorList>
    </citation>
    <scope>NUCLEOTIDE SEQUENCE [LARGE SCALE GENOMIC DNA]</scope>
    <source>
        <strain evidence="4 5">KCTC 19819</strain>
    </source>
</reference>
<dbReference type="EMBL" id="NCXO01000004">
    <property type="protein sequence ID" value="OSC35397.1"/>
    <property type="molecule type" value="Genomic_DNA"/>
</dbReference>
<name>A0A7I7SBR2_9MYCO</name>
<dbReference type="Gene3D" id="1.10.357.10">
    <property type="entry name" value="Tetracycline Repressor, domain 2"/>
    <property type="match status" value="1"/>
</dbReference>
<keyword evidence="1" id="KW-0805">Transcription regulation</keyword>
<dbReference type="InterPro" id="IPR009057">
    <property type="entry name" value="Homeodomain-like_sf"/>
</dbReference>
<keyword evidence="3" id="KW-0804">Transcription</keyword>
<evidence type="ECO:0000256" key="3">
    <source>
        <dbReference type="ARBA" id="ARBA00023163"/>
    </source>
</evidence>
<dbReference type="AlphaFoldDB" id="A0A7I7SBR2"/>
<evidence type="ECO:0000256" key="2">
    <source>
        <dbReference type="ARBA" id="ARBA00023125"/>
    </source>
</evidence>
<accession>A0A7I7SBR2</accession>
<dbReference type="OrthoDB" id="4143918at2"/>
<evidence type="ECO:0000313" key="5">
    <source>
        <dbReference type="Proteomes" id="UP000193577"/>
    </source>
</evidence>
<evidence type="ECO:0000256" key="1">
    <source>
        <dbReference type="ARBA" id="ARBA00023015"/>
    </source>
</evidence>
<dbReference type="GO" id="GO:0000976">
    <property type="term" value="F:transcription cis-regulatory region binding"/>
    <property type="evidence" value="ECO:0007669"/>
    <property type="project" value="TreeGrafter"/>
</dbReference>
<sequence>MSGDWRAAKRAATRRTIQQHALALFAAQGYEATTVEEIAAAAGVSHMTFFRYFPQKEAVVESDDYDPLMARLLAARPAGEPPLVALHAALRQTYHHVLAVDRDAMATRVQLVMSTPALRSRLWVAQDSTVALFADGLAARAGVAEPDLTMTAQAAAALGASGAALTAWAAAPERDLVALLDAAFAALHAGFGEPGGRPLGDA</sequence>
<organism evidence="4 5">
    <name type="scientific">Mycolicibacillus koreensis</name>
    <dbReference type="NCBI Taxonomy" id="1069220"/>
    <lineage>
        <taxon>Bacteria</taxon>
        <taxon>Bacillati</taxon>
        <taxon>Actinomycetota</taxon>
        <taxon>Actinomycetes</taxon>
        <taxon>Mycobacteriales</taxon>
        <taxon>Mycobacteriaceae</taxon>
        <taxon>Mycolicibacillus</taxon>
    </lineage>
</organism>
<dbReference type="SUPFAM" id="SSF46689">
    <property type="entry name" value="Homeodomain-like"/>
    <property type="match status" value="1"/>
</dbReference>
<comment type="caution">
    <text evidence="4">The sequence shown here is derived from an EMBL/GenBank/DDBJ whole genome shotgun (WGS) entry which is preliminary data.</text>
</comment>
<proteinExistence type="predicted"/>
<keyword evidence="2" id="KW-0238">DNA-binding</keyword>
<dbReference type="PRINTS" id="PR00455">
    <property type="entry name" value="HTHTETR"/>
</dbReference>
<dbReference type="Pfam" id="PF17754">
    <property type="entry name" value="TetR_C_14"/>
    <property type="match status" value="1"/>
</dbReference>
<dbReference type="InterPro" id="IPR001647">
    <property type="entry name" value="HTH_TetR"/>
</dbReference>
<protein>
    <submittedName>
        <fullName evidence="4">TetR family transcriptional regulator</fullName>
    </submittedName>
</protein>
<dbReference type="PROSITE" id="PS50977">
    <property type="entry name" value="HTH_TETR_2"/>
    <property type="match status" value="1"/>
</dbReference>
<dbReference type="GO" id="GO:0003700">
    <property type="term" value="F:DNA-binding transcription factor activity"/>
    <property type="evidence" value="ECO:0007669"/>
    <property type="project" value="TreeGrafter"/>
</dbReference>
<dbReference type="PANTHER" id="PTHR30055:SF234">
    <property type="entry name" value="HTH-TYPE TRANSCRIPTIONAL REGULATOR BETI"/>
    <property type="match status" value="1"/>
</dbReference>
<gene>
    <name evidence="4" type="ORF">B8W67_03115</name>
</gene>
<dbReference type="Proteomes" id="UP000193577">
    <property type="component" value="Unassembled WGS sequence"/>
</dbReference>
<keyword evidence="5" id="KW-1185">Reference proteome</keyword>
<dbReference type="PANTHER" id="PTHR30055">
    <property type="entry name" value="HTH-TYPE TRANSCRIPTIONAL REGULATOR RUTR"/>
    <property type="match status" value="1"/>
</dbReference>
<dbReference type="RefSeq" id="WP_069392603.1">
    <property type="nucleotide sequence ID" value="NZ_AP022594.1"/>
</dbReference>
<dbReference type="Gene3D" id="1.10.10.60">
    <property type="entry name" value="Homeodomain-like"/>
    <property type="match status" value="1"/>
</dbReference>
<dbReference type="InterPro" id="IPR041347">
    <property type="entry name" value="MftR_C"/>
</dbReference>